<protein>
    <submittedName>
        <fullName evidence="1">Uncharacterized protein</fullName>
    </submittedName>
</protein>
<dbReference type="AlphaFoldDB" id="L8H178"/>
<organism evidence="1 2">
    <name type="scientific">Acanthamoeba castellanii (strain ATCC 30010 / Neff)</name>
    <dbReference type="NCBI Taxonomy" id="1257118"/>
    <lineage>
        <taxon>Eukaryota</taxon>
        <taxon>Amoebozoa</taxon>
        <taxon>Discosea</taxon>
        <taxon>Longamoebia</taxon>
        <taxon>Centramoebida</taxon>
        <taxon>Acanthamoebidae</taxon>
        <taxon>Acanthamoeba</taxon>
    </lineage>
</organism>
<gene>
    <name evidence="1" type="ORF">ACA1_045610</name>
</gene>
<dbReference type="KEGG" id="acan:ACA1_045610"/>
<name>L8H178_ACACF</name>
<dbReference type="GeneID" id="14919292"/>
<proteinExistence type="predicted"/>
<evidence type="ECO:0000313" key="1">
    <source>
        <dbReference type="EMBL" id="ELR18518.1"/>
    </source>
</evidence>
<evidence type="ECO:0000313" key="2">
    <source>
        <dbReference type="Proteomes" id="UP000011083"/>
    </source>
</evidence>
<accession>L8H178</accession>
<dbReference type="EMBL" id="KB007952">
    <property type="protein sequence ID" value="ELR18518.1"/>
    <property type="molecule type" value="Genomic_DNA"/>
</dbReference>
<dbReference type="Proteomes" id="UP000011083">
    <property type="component" value="Unassembled WGS sequence"/>
</dbReference>
<keyword evidence="2" id="KW-1185">Reference proteome</keyword>
<dbReference type="RefSeq" id="XP_004340557.1">
    <property type="nucleotide sequence ID" value="XM_004340509.1"/>
</dbReference>
<dbReference type="VEuPathDB" id="AmoebaDB:ACA1_045610"/>
<reference evidence="1 2" key="1">
    <citation type="journal article" date="2013" name="Genome Biol.">
        <title>Genome of Acanthamoeba castellanii highlights extensive lateral gene transfer and early evolution of tyrosine kinase signaling.</title>
        <authorList>
            <person name="Clarke M."/>
            <person name="Lohan A.J."/>
            <person name="Liu B."/>
            <person name="Lagkouvardos I."/>
            <person name="Roy S."/>
            <person name="Zafar N."/>
            <person name="Bertelli C."/>
            <person name="Schilde C."/>
            <person name="Kianianmomeni A."/>
            <person name="Burglin T.R."/>
            <person name="Frech C."/>
            <person name="Turcotte B."/>
            <person name="Kopec K.O."/>
            <person name="Synnott J.M."/>
            <person name="Choo C."/>
            <person name="Paponov I."/>
            <person name="Finkler A."/>
            <person name="Soon Heng Tan C."/>
            <person name="Hutchins A.P."/>
            <person name="Weinmeier T."/>
            <person name="Rattei T."/>
            <person name="Chu J.S."/>
            <person name="Gimenez G."/>
            <person name="Irimia M."/>
            <person name="Rigden D.J."/>
            <person name="Fitzpatrick D.A."/>
            <person name="Lorenzo-Morales J."/>
            <person name="Bateman A."/>
            <person name="Chiu C.H."/>
            <person name="Tang P."/>
            <person name="Hegemann P."/>
            <person name="Fromm H."/>
            <person name="Raoult D."/>
            <person name="Greub G."/>
            <person name="Miranda-Saavedra D."/>
            <person name="Chen N."/>
            <person name="Nash P."/>
            <person name="Ginger M.L."/>
            <person name="Horn M."/>
            <person name="Schaap P."/>
            <person name="Caler L."/>
            <person name="Loftus B."/>
        </authorList>
    </citation>
    <scope>NUCLEOTIDE SEQUENCE [LARGE SCALE GENOMIC DNA]</scope>
    <source>
        <strain evidence="1 2">Neff</strain>
    </source>
</reference>
<sequence>MYLSVIRVPPPAGDPQLPAPSRGSGPVLRPPAVGTLAQELAAYEFTHINDQQLSDEHMSIYRGKSVCRFGLYSMSTHVGPISDIKDFLVPRFGIKVTDLNFHEGHCARVGNCAVNQGLKRLARGLGGVARDPPDPVLL</sequence>